<evidence type="ECO:0000256" key="2">
    <source>
        <dbReference type="ARBA" id="ARBA00010617"/>
    </source>
</evidence>
<organism evidence="10 11">
    <name type="scientific">Beauveria bassiana (strain ARSEF 2860)</name>
    <name type="common">White muscardine disease fungus</name>
    <name type="synonym">Tritirachium shiotae</name>
    <dbReference type="NCBI Taxonomy" id="655819"/>
    <lineage>
        <taxon>Eukaryota</taxon>
        <taxon>Fungi</taxon>
        <taxon>Dikarya</taxon>
        <taxon>Ascomycota</taxon>
        <taxon>Pezizomycotina</taxon>
        <taxon>Sordariomycetes</taxon>
        <taxon>Hypocreomycetidae</taxon>
        <taxon>Hypocreales</taxon>
        <taxon>Cordycipitaceae</taxon>
        <taxon>Beauveria</taxon>
    </lineage>
</organism>
<dbReference type="Proteomes" id="UP000002762">
    <property type="component" value="Unassembled WGS sequence"/>
</dbReference>
<dbReference type="InterPro" id="IPR002403">
    <property type="entry name" value="Cyt_P450_E_grp-IV"/>
</dbReference>
<keyword evidence="6 8" id="KW-0503">Monooxygenase</keyword>
<dbReference type="InParanoid" id="J4WA82"/>
<dbReference type="GO" id="GO:0020037">
    <property type="term" value="F:heme binding"/>
    <property type="evidence" value="ECO:0007669"/>
    <property type="project" value="InterPro"/>
</dbReference>
<comment type="similarity">
    <text evidence="2 8">Belongs to the cytochrome P450 family.</text>
</comment>
<keyword evidence="11" id="KW-1185">Reference proteome</keyword>
<dbReference type="PROSITE" id="PS00086">
    <property type="entry name" value="CYTOCHROME_P450"/>
    <property type="match status" value="1"/>
</dbReference>
<evidence type="ECO:0000256" key="4">
    <source>
        <dbReference type="ARBA" id="ARBA00022723"/>
    </source>
</evidence>
<evidence type="ECO:0000256" key="3">
    <source>
        <dbReference type="ARBA" id="ARBA00022617"/>
    </source>
</evidence>
<evidence type="ECO:0000256" key="6">
    <source>
        <dbReference type="ARBA" id="ARBA00023033"/>
    </source>
</evidence>
<keyword evidence="9" id="KW-0812">Transmembrane</keyword>
<evidence type="ECO:0000256" key="9">
    <source>
        <dbReference type="SAM" id="Phobius"/>
    </source>
</evidence>
<dbReference type="InterPro" id="IPR001128">
    <property type="entry name" value="Cyt_P450"/>
</dbReference>
<keyword evidence="9" id="KW-1133">Transmembrane helix</keyword>
<dbReference type="InterPro" id="IPR036396">
    <property type="entry name" value="Cyt_P450_sf"/>
</dbReference>
<dbReference type="SMR" id="J4WA82"/>
<evidence type="ECO:0000256" key="8">
    <source>
        <dbReference type="RuleBase" id="RU000461"/>
    </source>
</evidence>
<evidence type="ECO:0000256" key="1">
    <source>
        <dbReference type="ARBA" id="ARBA00001971"/>
    </source>
</evidence>
<dbReference type="InterPro" id="IPR050121">
    <property type="entry name" value="Cytochrome_P450_monoxygenase"/>
</dbReference>
<dbReference type="GO" id="GO:0005506">
    <property type="term" value="F:iron ion binding"/>
    <property type="evidence" value="ECO:0007669"/>
    <property type="project" value="InterPro"/>
</dbReference>
<dbReference type="SUPFAM" id="SSF48264">
    <property type="entry name" value="Cytochrome P450"/>
    <property type="match status" value="1"/>
</dbReference>
<dbReference type="AlphaFoldDB" id="J4WA82"/>
<dbReference type="Gene3D" id="1.10.630.10">
    <property type="entry name" value="Cytochrome P450"/>
    <property type="match status" value="1"/>
</dbReference>
<dbReference type="RefSeq" id="XP_008596958.1">
    <property type="nucleotide sequence ID" value="XM_008598736.1"/>
</dbReference>
<dbReference type="Pfam" id="PF00067">
    <property type="entry name" value="p450"/>
    <property type="match status" value="1"/>
</dbReference>
<evidence type="ECO:0000256" key="7">
    <source>
        <dbReference type="PIRSR" id="PIRSR602403-1"/>
    </source>
</evidence>
<proteinExistence type="inferred from homology"/>
<dbReference type="GO" id="GO:0004497">
    <property type="term" value="F:monooxygenase activity"/>
    <property type="evidence" value="ECO:0007669"/>
    <property type="project" value="UniProtKB-KW"/>
</dbReference>
<dbReference type="GO" id="GO:0016705">
    <property type="term" value="F:oxidoreductase activity, acting on paired donors, with incorporation or reduction of molecular oxygen"/>
    <property type="evidence" value="ECO:0007669"/>
    <property type="project" value="InterPro"/>
</dbReference>
<keyword evidence="3 7" id="KW-0349">Heme</keyword>
<dbReference type="EMBL" id="JH725157">
    <property type="protein sequence ID" value="EJP67065.1"/>
    <property type="molecule type" value="Genomic_DNA"/>
</dbReference>
<dbReference type="PANTHER" id="PTHR24305:SF166">
    <property type="entry name" value="CYTOCHROME P450 12A4, MITOCHONDRIAL-RELATED"/>
    <property type="match status" value="1"/>
</dbReference>
<protein>
    <submittedName>
        <fullName evidence="10">Cytochrome P450 CYP625A1</fullName>
    </submittedName>
</protein>
<dbReference type="PRINTS" id="PR00465">
    <property type="entry name" value="EP450IV"/>
</dbReference>
<name>J4WA82_BEAB2</name>
<dbReference type="OrthoDB" id="1470350at2759"/>
<gene>
    <name evidence="10" type="ORF">BBA_03639</name>
</gene>
<dbReference type="PANTHER" id="PTHR24305">
    <property type="entry name" value="CYTOCHROME P450"/>
    <property type="match status" value="1"/>
</dbReference>
<evidence type="ECO:0000313" key="11">
    <source>
        <dbReference type="Proteomes" id="UP000002762"/>
    </source>
</evidence>
<dbReference type="PRINTS" id="PR00385">
    <property type="entry name" value="P450"/>
</dbReference>
<feature type="binding site" description="axial binding residue" evidence="7">
    <location>
        <position position="452"/>
    </location>
    <ligand>
        <name>heme</name>
        <dbReference type="ChEBI" id="CHEBI:30413"/>
    </ligand>
    <ligandPart>
        <name>Fe</name>
        <dbReference type="ChEBI" id="CHEBI:18248"/>
    </ligandPart>
</feature>
<keyword evidence="8" id="KW-0560">Oxidoreductase</keyword>
<keyword evidence="4 7" id="KW-0479">Metal-binding</keyword>
<dbReference type="GeneID" id="19886651"/>
<feature type="transmembrane region" description="Helical" evidence="9">
    <location>
        <begin position="12"/>
        <end position="33"/>
    </location>
</feature>
<evidence type="ECO:0000256" key="5">
    <source>
        <dbReference type="ARBA" id="ARBA00023004"/>
    </source>
</evidence>
<dbReference type="STRING" id="655819.J4WA82"/>
<sequence length="522" mass="58819">MLLHIPALVPDVGLAISLVVVLTTFIVVHRLWFSSYAHIPGPRLCKITSLWMVYFDVRLQRTAKVRKWHEKYGPIVLIAPGEVSFSEPSTKREIYGPTSRHPKSSWFNAFVAYGERSTFCSIGYEEHRERRNHSFAFFQAASIHSPHVVGPIRERTVTLLDQIGQGVDENSGAATFDLLQLSNRYAFDNITRLLYGPGHCTHTVEKPCQERDMIDDLKYCEAAQPWLLNFSPAYYLFKFVAYLIYRNPNFLNGEHSIGDWNSRRAADKINDPSPEDSQYTLLGKLQACKTKRGEPLSADWINAELLDDLYAAQMTVTVTLTYICWNLARNPQWQERIRNEIASLPVQEDGFPSLDDINKAPILQACVKESYRLNPSSSGRAERIAPVGKEYDGVFIPKGTTVSTSTVAIQRTRSVFPEPDVYNPNRWLEADAEQLRVMETFYMPFGYGARVCLGRNFANVEVKLAVAFLLSRYRISEDPTSVTNGRSMEQLGGIDYGGRGTAYMTCACASACSGAKLDPDSD</sequence>
<accession>J4WA82</accession>
<evidence type="ECO:0000313" key="10">
    <source>
        <dbReference type="EMBL" id="EJP67065.1"/>
    </source>
</evidence>
<dbReference type="HOGENOM" id="CLU_001570_14_2_1"/>
<dbReference type="InterPro" id="IPR017972">
    <property type="entry name" value="Cyt_P450_CS"/>
</dbReference>
<comment type="cofactor">
    <cofactor evidence="1 7">
        <name>heme</name>
        <dbReference type="ChEBI" id="CHEBI:30413"/>
    </cofactor>
</comment>
<keyword evidence="9" id="KW-0472">Membrane</keyword>
<reference evidence="10 11" key="1">
    <citation type="journal article" date="2012" name="Sci. Rep.">
        <title>Genomic perspectives on the evolution of fungal entomopathogenicity in Beauveria bassiana.</title>
        <authorList>
            <person name="Xiao G."/>
            <person name="Ying S.H."/>
            <person name="Zheng P."/>
            <person name="Wang Z.L."/>
            <person name="Zhang S."/>
            <person name="Xie X.Q."/>
            <person name="Shang Y."/>
            <person name="St Leger R.J."/>
            <person name="Zhao G.P."/>
            <person name="Wang C."/>
            <person name="Feng M.G."/>
        </authorList>
    </citation>
    <scope>NUCLEOTIDE SEQUENCE [LARGE SCALE GENOMIC DNA]</scope>
    <source>
        <strain evidence="10 11">ARSEF 2860</strain>
    </source>
</reference>
<keyword evidence="5 7" id="KW-0408">Iron</keyword>